<dbReference type="SUPFAM" id="SSF101790">
    <property type="entry name" value="Aminomethyltransferase beta-barrel domain"/>
    <property type="match status" value="1"/>
</dbReference>
<organism evidence="2">
    <name type="scientific">marine sediment metagenome</name>
    <dbReference type="NCBI Taxonomy" id="412755"/>
    <lineage>
        <taxon>unclassified sequences</taxon>
        <taxon>metagenomes</taxon>
        <taxon>ecological metagenomes</taxon>
    </lineage>
</organism>
<feature type="domain" description="Aminomethyltransferase C-terminal" evidence="1">
    <location>
        <begin position="5"/>
        <end position="41"/>
    </location>
</feature>
<gene>
    <name evidence="2" type="ORF">S03H2_52936</name>
</gene>
<dbReference type="InterPro" id="IPR029043">
    <property type="entry name" value="GcvT/YgfZ_C"/>
</dbReference>
<protein>
    <recommendedName>
        <fullName evidence="1">Aminomethyltransferase C-terminal domain-containing protein</fullName>
    </recommendedName>
</protein>
<dbReference type="Pfam" id="PF08669">
    <property type="entry name" value="GCV_T_C"/>
    <property type="match status" value="1"/>
</dbReference>
<dbReference type="Gene3D" id="2.40.30.110">
    <property type="entry name" value="Aminomethyltransferase beta-barrel domains"/>
    <property type="match status" value="1"/>
</dbReference>
<comment type="caution">
    <text evidence="2">The sequence shown here is derived from an EMBL/GenBank/DDBJ whole genome shotgun (WGS) entry which is preliminary data.</text>
</comment>
<evidence type="ECO:0000259" key="1">
    <source>
        <dbReference type="Pfam" id="PF08669"/>
    </source>
</evidence>
<accession>X1IVB3</accession>
<proteinExistence type="predicted"/>
<reference evidence="2" key="1">
    <citation type="journal article" date="2014" name="Front. Microbiol.">
        <title>High frequency of phylogenetically diverse reductive dehalogenase-homologous genes in deep subseafloor sedimentary metagenomes.</title>
        <authorList>
            <person name="Kawai M."/>
            <person name="Futagami T."/>
            <person name="Toyoda A."/>
            <person name="Takaki Y."/>
            <person name="Nishi S."/>
            <person name="Hori S."/>
            <person name="Arai W."/>
            <person name="Tsubouchi T."/>
            <person name="Morono Y."/>
            <person name="Uchiyama I."/>
            <person name="Ito T."/>
            <person name="Fujiyama A."/>
            <person name="Inagaki F."/>
            <person name="Takami H."/>
        </authorList>
    </citation>
    <scope>NUCLEOTIDE SEQUENCE</scope>
    <source>
        <strain evidence="2">Expedition CK06-06</strain>
    </source>
</reference>
<dbReference type="AlphaFoldDB" id="X1IVB3"/>
<dbReference type="InterPro" id="IPR013977">
    <property type="entry name" value="GcvT_C"/>
</dbReference>
<name>X1IVB3_9ZZZZ</name>
<evidence type="ECO:0000313" key="2">
    <source>
        <dbReference type="EMBL" id="GAH70029.1"/>
    </source>
</evidence>
<feature type="non-terminal residue" evidence="2">
    <location>
        <position position="1"/>
    </location>
</feature>
<dbReference type="EMBL" id="BARU01033668">
    <property type="protein sequence ID" value="GAH70029.1"/>
    <property type="molecule type" value="Genomic_DNA"/>
</dbReference>
<sequence>GNVGFGMAYIDIKYAEPETEVLVQIRKNQVKAKVVKLPFYDPKKWGWRRKS</sequence>